<name>A0A0H5R9U5_9EUKA</name>
<keyword evidence="1" id="KW-0732">Signal</keyword>
<feature type="chain" id="PRO_5005223897" evidence="1">
    <location>
        <begin position="19"/>
        <end position="174"/>
    </location>
</feature>
<organism evidence="2">
    <name type="scientific">Spongospora subterranea</name>
    <dbReference type="NCBI Taxonomy" id="70186"/>
    <lineage>
        <taxon>Eukaryota</taxon>
        <taxon>Sar</taxon>
        <taxon>Rhizaria</taxon>
        <taxon>Endomyxa</taxon>
        <taxon>Phytomyxea</taxon>
        <taxon>Plasmodiophorida</taxon>
        <taxon>Plasmodiophoridae</taxon>
        <taxon>Spongospora</taxon>
    </lineage>
</organism>
<proteinExistence type="predicted"/>
<evidence type="ECO:0000313" key="2">
    <source>
        <dbReference type="EMBL" id="CRZ10561.1"/>
    </source>
</evidence>
<protein>
    <submittedName>
        <fullName evidence="2">Uncharacterized protein</fullName>
    </submittedName>
</protein>
<evidence type="ECO:0000256" key="1">
    <source>
        <dbReference type="SAM" id="SignalP"/>
    </source>
</evidence>
<reference evidence="2" key="1">
    <citation type="submission" date="2015-04" db="EMBL/GenBank/DDBJ databases">
        <title>The genome sequence of the plant pathogenic Rhizarian Plasmodiophora brassicae reveals insights in its biotrophic life cycle and the origin of chitin synthesis.</title>
        <authorList>
            <person name="Schwelm A."/>
            <person name="Fogelqvist J."/>
            <person name="Knaust A."/>
            <person name="Julke S."/>
            <person name="Lilja T."/>
            <person name="Dhandapani V."/>
            <person name="Bonilla-Rosso G."/>
            <person name="Karlsson M."/>
            <person name="Shevchenko A."/>
            <person name="Choi S.R."/>
            <person name="Kim H.G."/>
            <person name="Park J.Y."/>
            <person name="Lim Y.P."/>
            <person name="Ludwig-Muller J."/>
            <person name="Dixelius C."/>
        </authorList>
    </citation>
    <scope>NUCLEOTIDE SEQUENCE</scope>
    <source>
        <tissue evidence="2">Potato root galls</tissue>
    </source>
</reference>
<feature type="signal peptide" evidence="1">
    <location>
        <begin position="1"/>
        <end position="18"/>
    </location>
</feature>
<accession>A0A0H5R9U5</accession>
<sequence>MAPPRWLAVTASWTSAWGQLDSTAGLLSECCQRIATLESDPDSLGALSSINGLHSRLVVAHANQISDLLSIISIIVTNDLSSLIAELDSVFARIPGSNLHHRAMIHTVISTYEQERVRLRITFDRLQQAVRSDMDWGQAASLSRKLGPDRSVSNPSFVQAIRDLRATSSESNQF</sequence>
<dbReference type="AlphaFoldDB" id="A0A0H5R9U5"/>
<dbReference type="EMBL" id="HACM01010119">
    <property type="protein sequence ID" value="CRZ10561.1"/>
    <property type="molecule type" value="Transcribed_RNA"/>
</dbReference>